<reference evidence="2 3" key="1">
    <citation type="submission" date="2018-08" db="EMBL/GenBank/DDBJ databases">
        <title>Comamonas testosteroni strain SWCO2.</title>
        <authorList>
            <person name="Jiang N."/>
            <person name="Zhang X.Z."/>
        </authorList>
    </citation>
    <scope>NUCLEOTIDE SEQUENCE [LARGE SCALE GENOMIC DNA]</scope>
    <source>
        <strain evidence="2 3">SWCO2</strain>
    </source>
</reference>
<accession>A0A373FNH3</accession>
<keyword evidence="1" id="KW-1133">Transmembrane helix</keyword>
<proteinExistence type="predicted"/>
<sequence>MTQPLFVWQHCQIHCRSQRMADGGLVFVQPQCCARDMALDQQGMPVKTVALARIAGVALIVVGMVIVQTQNSSGSTKAAAAPQQQMATSHIQ</sequence>
<organism evidence="2 3">
    <name type="scientific">Comamonas testosteroni</name>
    <name type="common">Pseudomonas testosteroni</name>
    <dbReference type="NCBI Taxonomy" id="285"/>
    <lineage>
        <taxon>Bacteria</taxon>
        <taxon>Pseudomonadati</taxon>
        <taxon>Pseudomonadota</taxon>
        <taxon>Betaproteobacteria</taxon>
        <taxon>Burkholderiales</taxon>
        <taxon>Comamonadaceae</taxon>
        <taxon>Comamonas</taxon>
    </lineage>
</organism>
<name>A0A373FNH3_COMTE</name>
<gene>
    <name evidence="2" type="ORF">DZC30_10470</name>
</gene>
<comment type="caution">
    <text evidence="2">The sequence shown here is derived from an EMBL/GenBank/DDBJ whole genome shotgun (WGS) entry which is preliminary data.</text>
</comment>
<protein>
    <submittedName>
        <fullName evidence="2">Uncharacterized protein</fullName>
    </submittedName>
</protein>
<feature type="transmembrane region" description="Helical" evidence="1">
    <location>
        <begin position="50"/>
        <end position="67"/>
    </location>
</feature>
<evidence type="ECO:0000313" key="3">
    <source>
        <dbReference type="Proteomes" id="UP000261948"/>
    </source>
</evidence>
<dbReference type="AlphaFoldDB" id="A0A373FNH3"/>
<keyword evidence="1" id="KW-0812">Transmembrane</keyword>
<keyword evidence="3" id="KW-1185">Reference proteome</keyword>
<evidence type="ECO:0000256" key="1">
    <source>
        <dbReference type="SAM" id="Phobius"/>
    </source>
</evidence>
<evidence type="ECO:0000313" key="2">
    <source>
        <dbReference type="EMBL" id="RGE45062.1"/>
    </source>
</evidence>
<keyword evidence="1" id="KW-0472">Membrane</keyword>
<dbReference type="EMBL" id="QURR01000011">
    <property type="protein sequence ID" value="RGE45062.1"/>
    <property type="molecule type" value="Genomic_DNA"/>
</dbReference>
<dbReference type="Proteomes" id="UP000261948">
    <property type="component" value="Unassembled WGS sequence"/>
</dbReference>